<evidence type="ECO:0000256" key="2">
    <source>
        <dbReference type="ARBA" id="ARBA00022692"/>
    </source>
</evidence>
<comment type="subcellular location">
    <subcellularLocation>
        <location evidence="1">Membrane</location>
    </subcellularLocation>
</comment>
<feature type="domain" description="Fatty acid hydroxylase" evidence="6">
    <location>
        <begin position="105"/>
        <end position="233"/>
    </location>
</feature>
<accession>A0A7W3U323</accession>
<feature type="transmembrane region" description="Helical" evidence="5">
    <location>
        <begin position="12"/>
        <end position="35"/>
    </location>
</feature>
<protein>
    <submittedName>
        <fullName evidence="7">Sterol desaturase family protein</fullName>
    </submittedName>
</protein>
<evidence type="ECO:0000256" key="4">
    <source>
        <dbReference type="ARBA" id="ARBA00023136"/>
    </source>
</evidence>
<reference evidence="7 8" key="1">
    <citation type="submission" date="2020-07" db="EMBL/GenBank/DDBJ databases">
        <authorList>
            <person name="Xu S."/>
            <person name="Li A."/>
        </authorList>
    </citation>
    <scope>NUCLEOTIDE SEQUENCE [LARGE SCALE GENOMIC DNA]</scope>
    <source>
        <strain evidence="7 8">SG-8</strain>
    </source>
</reference>
<evidence type="ECO:0000256" key="5">
    <source>
        <dbReference type="SAM" id="Phobius"/>
    </source>
</evidence>
<dbReference type="GO" id="GO:0016020">
    <property type="term" value="C:membrane"/>
    <property type="evidence" value="ECO:0007669"/>
    <property type="project" value="UniProtKB-SubCell"/>
</dbReference>
<name>A0A7W3U323_9GAMM</name>
<evidence type="ECO:0000256" key="1">
    <source>
        <dbReference type="ARBA" id="ARBA00004370"/>
    </source>
</evidence>
<dbReference type="Proteomes" id="UP000552587">
    <property type="component" value="Unassembled WGS sequence"/>
</dbReference>
<organism evidence="7 8">
    <name type="scientific">Marilutibacter penaei</name>
    <dbReference type="NCBI Taxonomy" id="2759900"/>
    <lineage>
        <taxon>Bacteria</taxon>
        <taxon>Pseudomonadati</taxon>
        <taxon>Pseudomonadota</taxon>
        <taxon>Gammaproteobacteria</taxon>
        <taxon>Lysobacterales</taxon>
        <taxon>Lysobacteraceae</taxon>
        <taxon>Marilutibacter</taxon>
    </lineage>
</organism>
<dbReference type="GO" id="GO:0005506">
    <property type="term" value="F:iron ion binding"/>
    <property type="evidence" value="ECO:0007669"/>
    <property type="project" value="InterPro"/>
</dbReference>
<dbReference type="RefSeq" id="WP_182668821.1">
    <property type="nucleotide sequence ID" value="NZ_JACHTE010000004.1"/>
</dbReference>
<evidence type="ECO:0000259" key="6">
    <source>
        <dbReference type="Pfam" id="PF04116"/>
    </source>
</evidence>
<dbReference type="PANTHER" id="PTHR11863">
    <property type="entry name" value="STEROL DESATURASE"/>
    <property type="match status" value="1"/>
</dbReference>
<keyword evidence="4 5" id="KW-0472">Membrane</keyword>
<sequence>MGTGFVALPPWAVVLVGLAWFSGLYVTTGLATVLLTRRILPRLGLGRRLDPRPVPRRQLQREWAASASSIVLFGVGLLLPWALLRLGWAGLASDPPAWQVALEIVALFFWNELHFYVNHRLLHTAPLRRFHAVHHRSHVPTPWSTYAFHPVEALMLGSVPVIPMLLHDFSFVALMTLPVLSIVLNNLGHANYEASRESPARGWRAASRRHHLHHACYHGNYGFLLDVFDRMAGSTLPLDAADARIGRSPTDTKDG</sequence>
<dbReference type="GO" id="GO:0008610">
    <property type="term" value="P:lipid biosynthetic process"/>
    <property type="evidence" value="ECO:0007669"/>
    <property type="project" value="InterPro"/>
</dbReference>
<comment type="caution">
    <text evidence="7">The sequence shown here is derived from an EMBL/GenBank/DDBJ whole genome shotgun (WGS) entry which is preliminary data.</text>
</comment>
<dbReference type="AlphaFoldDB" id="A0A7W3U323"/>
<gene>
    <name evidence="7" type="ORF">H4F99_05925</name>
</gene>
<feature type="transmembrane region" description="Helical" evidence="5">
    <location>
        <begin position="63"/>
        <end position="84"/>
    </location>
</feature>
<keyword evidence="3 5" id="KW-1133">Transmembrane helix</keyword>
<dbReference type="GO" id="GO:0016491">
    <property type="term" value="F:oxidoreductase activity"/>
    <property type="evidence" value="ECO:0007669"/>
    <property type="project" value="InterPro"/>
</dbReference>
<evidence type="ECO:0000256" key="3">
    <source>
        <dbReference type="ARBA" id="ARBA00022989"/>
    </source>
</evidence>
<keyword evidence="2 5" id="KW-0812">Transmembrane</keyword>
<proteinExistence type="predicted"/>
<evidence type="ECO:0000313" key="7">
    <source>
        <dbReference type="EMBL" id="MBB1088026.1"/>
    </source>
</evidence>
<dbReference type="InterPro" id="IPR050307">
    <property type="entry name" value="Sterol_Desaturase_Related"/>
</dbReference>
<dbReference type="InterPro" id="IPR006694">
    <property type="entry name" value="Fatty_acid_hydroxylase"/>
</dbReference>
<dbReference type="Pfam" id="PF04116">
    <property type="entry name" value="FA_hydroxylase"/>
    <property type="match status" value="1"/>
</dbReference>
<dbReference type="EMBL" id="JACHTE010000004">
    <property type="protein sequence ID" value="MBB1088026.1"/>
    <property type="molecule type" value="Genomic_DNA"/>
</dbReference>
<keyword evidence="8" id="KW-1185">Reference proteome</keyword>
<evidence type="ECO:0000313" key="8">
    <source>
        <dbReference type="Proteomes" id="UP000552587"/>
    </source>
</evidence>